<keyword evidence="2" id="KW-1185">Reference proteome</keyword>
<name>A0ABN9VE80_9DINO</name>
<dbReference type="EMBL" id="CAUYUJ010016948">
    <property type="protein sequence ID" value="CAK0870315.1"/>
    <property type="molecule type" value="Genomic_DNA"/>
</dbReference>
<evidence type="ECO:0000313" key="2">
    <source>
        <dbReference type="Proteomes" id="UP001189429"/>
    </source>
</evidence>
<dbReference type="Proteomes" id="UP001189429">
    <property type="component" value="Unassembled WGS sequence"/>
</dbReference>
<comment type="caution">
    <text evidence="1">The sequence shown here is derived from an EMBL/GenBank/DDBJ whole genome shotgun (WGS) entry which is preliminary data.</text>
</comment>
<reference evidence="1" key="1">
    <citation type="submission" date="2023-10" db="EMBL/GenBank/DDBJ databases">
        <authorList>
            <person name="Chen Y."/>
            <person name="Shah S."/>
            <person name="Dougan E. K."/>
            <person name="Thang M."/>
            <person name="Chan C."/>
        </authorList>
    </citation>
    <scope>NUCLEOTIDE SEQUENCE [LARGE SCALE GENOMIC DNA]</scope>
</reference>
<proteinExistence type="predicted"/>
<evidence type="ECO:0000313" key="1">
    <source>
        <dbReference type="EMBL" id="CAK0870315.1"/>
    </source>
</evidence>
<sequence>MATSLIRAHALDAFDTVPRSANLHRIDRDTSEFSPFDFYIDASISAIGTRAYVQDTIVNMASLLLAGIRQMLGGRDVFGKVAFGCSCESLGRQLEADLGLFGVLDSAAVNLGCDDSAARSSRTGKGRMGKCKERKVKMRREIFRLKRFRVHFGRKAIKVFTSGPLPGYIYGCEVQGLSDGE</sequence>
<organism evidence="1 2">
    <name type="scientific">Prorocentrum cordatum</name>
    <dbReference type="NCBI Taxonomy" id="2364126"/>
    <lineage>
        <taxon>Eukaryota</taxon>
        <taxon>Sar</taxon>
        <taxon>Alveolata</taxon>
        <taxon>Dinophyceae</taxon>
        <taxon>Prorocentrales</taxon>
        <taxon>Prorocentraceae</taxon>
        <taxon>Prorocentrum</taxon>
    </lineage>
</organism>
<accession>A0ABN9VE80</accession>
<gene>
    <name evidence="1" type="ORF">PCOR1329_LOCUS56457</name>
</gene>
<protein>
    <submittedName>
        <fullName evidence="1">Uncharacterized protein</fullName>
    </submittedName>
</protein>
<feature type="non-terminal residue" evidence="1">
    <location>
        <position position="181"/>
    </location>
</feature>